<dbReference type="OrthoDB" id="9803238at2"/>
<dbReference type="EMBL" id="CP005957">
    <property type="protein sequence ID" value="AGL62221.1"/>
    <property type="molecule type" value="Genomic_DNA"/>
</dbReference>
<keyword evidence="4" id="KW-1185">Reference proteome</keyword>
<evidence type="ECO:0000259" key="2">
    <source>
        <dbReference type="Pfam" id="PF02350"/>
    </source>
</evidence>
<dbReference type="KEGG" id="saal:L336_0517"/>
<proteinExistence type="inferred from homology"/>
<keyword evidence="1 3" id="KW-0413">Isomerase</keyword>
<accession>R4PYD9</accession>
<name>R4PYD9_9BACT</name>
<comment type="similarity">
    <text evidence="1">Belongs to the UDP-N-acetylglucosamine 2-epimerase family.</text>
</comment>
<dbReference type="SUPFAM" id="SSF53756">
    <property type="entry name" value="UDP-Glycosyltransferase/glycogen phosphorylase"/>
    <property type="match status" value="1"/>
</dbReference>
<dbReference type="InterPro" id="IPR029767">
    <property type="entry name" value="WecB-like"/>
</dbReference>
<protein>
    <submittedName>
        <fullName evidence="3">Putative UDP-N-acetylglucosamine 2-epimerase</fullName>
        <ecNumber evidence="3">5.1.3.14</ecNumber>
    </submittedName>
</protein>
<dbReference type="PANTHER" id="PTHR43174">
    <property type="entry name" value="UDP-N-ACETYLGLUCOSAMINE 2-EPIMERASE"/>
    <property type="match status" value="1"/>
</dbReference>
<organism evidence="3 4">
    <name type="scientific">Candidatus Saccharimonas aalborgensis</name>
    <dbReference type="NCBI Taxonomy" id="1332188"/>
    <lineage>
        <taxon>Bacteria</taxon>
        <taxon>Candidatus Saccharimonadota</taxon>
        <taxon>Candidatus Saccharimonadia</taxon>
        <taxon>Candidatus Saccharimonadales</taxon>
        <taxon>Candidatus Saccharimonadaceae</taxon>
        <taxon>Candidatus Saccharimonas</taxon>
    </lineage>
</organism>
<sequence length="448" mass="50469">MSDLINKKLIDKVAKATFVHIVTIGTKPDIIKQAPLYHELIKRGETVLLFHTGQHYDYRYSGGVEEEFGLDVDVRLSIDGSLAQKTAQMIDQFGTILTYLLEQKKIPIPYVHGDTSTASAIAYSAMLHGVACVHVEAGIRTLTPREAIYHYFYKEFKENRFDWNEYYLTMQDIDTYSRGSMEPYPEQVNTRMIEPASGFYATPVEITKEFLLSEGFEESKISVVGNTIADPTLKALREAESSDIFSHYPLLEAGNFVMVSIHRRETLNDRMRFVAIMDALELLVKDGIRVLFLSLNGTEQALDRYKLRTKVMSLVKKYPELFIYSEAWAYHKDVIAAMRRSAVVASDSGGFQEEANIVGVPCVTLRYGSDRGESFIAGANVPAPPFDSAFIVSIIKGAMNNQDMISVGNIYGENVSKKIVDGVLSHLDPETGFYMREERRLGFTSFTQ</sequence>
<evidence type="ECO:0000256" key="1">
    <source>
        <dbReference type="RuleBase" id="RU003513"/>
    </source>
</evidence>
<dbReference type="HOGENOM" id="CLU_041674_0_1_0"/>
<dbReference type="STRING" id="1332188.L336_0517"/>
<feature type="domain" description="UDP-N-acetylglucosamine 2-epimerase" evidence="2">
    <location>
        <begin position="46"/>
        <end position="142"/>
    </location>
</feature>
<dbReference type="GO" id="GO:0008761">
    <property type="term" value="F:UDP-N-acetylglucosamine 2-epimerase activity"/>
    <property type="evidence" value="ECO:0007669"/>
    <property type="project" value="UniProtKB-EC"/>
</dbReference>
<reference evidence="3 4" key="1">
    <citation type="journal article" date="2013" name="Nat. Biotechnol.">
        <title>Genome sequences of rare, uncultured bacteria obtained by differential coverage binning of multiple metagenomes.</title>
        <authorList>
            <person name="Albertsen M."/>
            <person name="Hugenholtz P."/>
            <person name="Skarshewski A."/>
            <person name="Nielsen K.L."/>
            <person name="Tyson G.W."/>
            <person name="Nielsen P.H."/>
        </authorList>
    </citation>
    <scope>NUCLEOTIDE SEQUENCE [LARGE SCALE GENOMIC DNA]</scope>
    <source>
        <strain evidence="3">TM71</strain>
    </source>
</reference>
<dbReference type="Pfam" id="PF02350">
    <property type="entry name" value="Epimerase_2"/>
    <property type="match status" value="2"/>
</dbReference>
<dbReference type="PANTHER" id="PTHR43174:SF1">
    <property type="entry name" value="UDP-N-ACETYLGLUCOSAMINE 2-EPIMERASE"/>
    <property type="match status" value="1"/>
</dbReference>
<dbReference type="InterPro" id="IPR003331">
    <property type="entry name" value="UDP_GlcNAc_Epimerase_2_dom"/>
</dbReference>
<feature type="domain" description="UDP-N-acetylglucosamine 2-epimerase" evidence="2">
    <location>
        <begin position="182"/>
        <end position="421"/>
    </location>
</feature>
<dbReference type="AlphaFoldDB" id="R4PYD9"/>
<dbReference type="RefSeq" id="WP_015641671.1">
    <property type="nucleotide sequence ID" value="NC_021219.1"/>
</dbReference>
<evidence type="ECO:0000313" key="3">
    <source>
        <dbReference type="EMBL" id="AGL62221.1"/>
    </source>
</evidence>
<dbReference type="Proteomes" id="UP000013893">
    <property type="component" value="Chromosome"/>
</dbReference>
<gene>
    <name evidence="3" type="ORF">L336_0517</name>
</gene>
<evidence type="ECO:0000313" key="4">
    <source>
        <dbReference type="Proteomes" id="UP000013893"/>
    </source>
</evidence>
<dbReference type="Gene3D" id="3.40.50.2000">
    <property type="entry name" value="Glycogen Phosphorylase B"/>
    <property type="match status" value="3"/>
</dbReference>
<dbReference type="EC" id="5.1.3.14" evidence="3"/>